<proteinExistence type="predicted"/>
<name>A0ABS8YSG6_9BACL</name>
<evidence type="ECO:0000259" key="3">
    <source>
        <dbReference type="SMART" id="SM00646"/>
    </source>
</evidence>
<accession>A0ABS8YSG6</accession>
<dbReference type="Proteomes" id="UP001199916">
    <property type="component" value="Unassembled WGS sequence"/>
</dbReference>
<dbReference type="GO" id="GO:0008745">
    <property type="term" value="F:N-acetylmuramoyl-L-alanine amidase activity"/>
    <property type="evidence" value="ECO:0007669"/>
    <property type="project" value="UniProtKB-EC"/>
</dbReference>
<dbReference type="InterPro" id="IPR050695">
    <property type="entry name" value="N-acetylmuramoyl_amidase_3"/>
</dbReference>
<sequence length="254" mass="28894">MSEKKQRKTSILWIPLRHVRQWIISICLVLIVIVIMTADMPVTKTWTYWTIPLSGKVIAIDAGHGGPDGGAVSRQGVIEKDINLSIALYLRDYLQQAGAVVFMTREGDYDLANGDTKGYARRKAEDLKQRVSFVEEKKADLLISLHMNSIPSQRWNGAQTFYTARNPESERLAKWIQSEIRRNLENTERVAKPVDRRLYLMDKVSMPTALVEVGFLSNPEESRKLADEQYQRKVAASVYKGILRFIAGENIGKK</sequence>
<evidence type="ECO:0000313" key="4">
    <source>
        <dbReference type="EMBL" id="MCE5172569.1"/>
    </source>
</evidence>
<dbReference type="SMART" id="SM00646">
    <property type="entry name" value="Ami_3"/>
    <property type="match status" value="1"/>
</dbReference>
<keyword evidence="2" id="KW-0472">Membrane</keyword>
<dbReference type="PANTHER" id="PTHR30404:SF0">
    <property type="entry name" value="N-ACETYLMURAMOYL-L-ALANINE AMIDASE AMIC"/>
    <property type="match status" value="1"/>
</dbReference>
<keyword evidence="1 4" id="KW-0378">Hydrolase</keyword>
<comment type="caution">
    <text evidence="4">The sequence shown here is derived from an EMBL/GenBank/DDBJ whole genome shotgun (WGS) entry which is preliminary data.</text>
</comment>
<keyword evidence="2" id="KW-0812">Transmembrane</keyword>
<protein>
    <submittedName>
        <fullName evidence="4">N-acetylmuramoyl-L-alanine amidase CwlD</fullName>
        <ecNumber evidence="4">3.5.1.28</ecNumber>
    </submittedName>
</protein>
<dbReference type="SUPFAM" id="SSF53187">
    <property type="entry name" value="Zn-dependent exopeptidases"/>
    <property type="match status" value="1"/>
</dbReference>
<keyword evidence="5" id="KW-1185">Reference proteome</keyword>
<dbReference type="InterPro" id="IPR002508">
    <property type="entry name" value="MurNAc-LAA_cat"/>
</dbReference>
<dbReference type="RefSeq" id="WP_019420730.1">
    <property type="nucleotide sequence ID" value="NZ_JAJNBZ010000031.1"/>
</dbReference>
<dbReference type="EC" id="3.5.1.28" evidence="4"/>
<dbReference type="Gene3D" id="3.40.630.40">
    <property type="entry name" value="Zn-dependent exopeptidases"/>
    <property type="match status" value="1"/>
</dbReference>
<dbReference type="EMBL" id="JAJNBZ010000031">
    <property type="protein sequence ID" value="MCE5172569.1"/>
    <property type="molecule type" value="Genomic_DNA"/>
</dbReference>
<keyword evidence="2" id="KW-1133">Transmembrane helix</keyword>
<dbReference type="CDD" id="cd02696">
    <property type="entry name" value="MurNAc-LAA"/>
    <property type="match status" value="1"/>
</dbReference>
<dbReference type="InterPro" id="IPR014234">
    <property type="entry name" value="Spore_CwlD"/>
</dbReference>
<dbReference type="NCBIfam" id="TIGR02883">
    <property type="entry name" value="spore_cwlD"/>
    <property type="match status" value="1"/>
</dbReference>
<evidence type="ECO:0000313" key="5">
    <source>
        <dbReference type="Proteomes" id="UP001199916"/>
    </source>
</evidence>
<dbReference type="PANTHER" id="PTHR30404">
    <property type="entry name" value="N-ACETYLMURAMOYL-L-ALANINE AMIDASE"/>
    <property type="match status" value="1"/>
</dbReference>
<gene>
    <name evidence="4" type="primary">cwlD</name>
    <name evidence="4" type="ORF">LQV63_25195</name>
</gene>
<organism evidence="4 5">
    <name type="scientific">Paenibacillus profundus</name>
    <dbReference type="NCBI Taxonomy" id="1173085"/>
    <lineage>
        <taxon>Bacteria</taxon>
        <taxon>Bacillati</taxon>
        <taxon>Bacillota</taxon>
        <taxon>Bacilli</taxon>
        <taxon>Bacillales</taxon>
        <taxon>Paenibacillaceae</taxon>
        <taxon>Paenibacillus</taxon>
    </lineage>
</organism>
<evidence type="ECO:0000256" key="1">
    <source>
        <dbReference type="ARBA" id="ARBA00022801"/>
    </source>
</evidence>
<evidence type="ECO:0000256" key="2">
    <source>
        <dbReference type="SAM" id="Phobius"/>
    </source>
</evidence>
<dbReference type="Pfam" id="PF01520">
    <property type="entry name" value="Amidase_3"/>
    <property type="match status" value="1"/>
</dbReference>
<reference evidence="4 5" key="1">
    <citation type="submission" date="2021-11" db="EMBL/GenBank/DDBJ databases">
        <title>Draft genome sequence of Paenibacillus profundus YoMME, a new Gram-positive bacteria with exoelectrogenic properties.</title>
        <authorList>
            <person name="Hubenova Y."/>
            <person name="Hubenova E."/>
            <person name="Manasiev Y."/>
            <person name="Peykov S."/>
            <person name="Mitov M."/>
        </authorList>
    </citation>
    <scope>NUCLEOTIDE SEQUENCE [LARGE SCALE GENOMIC DNA]</scope>
    <source>
        <strain evidence="4 5">YoMME</strain>
    </source>
</reference>
<feature type="transmembrane region" description="Helical" evidence="2">
    <location>
        <begin position="21"/>
        <end position="38"/>
    </location>
</feature>
<feature type="domain" description="MurNAc-LAA" evidence="3">
    <location>
        <begin position="131"/>
        <end position="243"/>
    </location>
</feature>